<evidence type="ECO:0000256" key="3">
    <source>
        <dbReference type="ARBA" id="ARBA00022448"/>
    </source>
</evidence>
<accession>A0ABT9IJK1</accession>
<gene>
    <name evidence="10" type="ORF">QOZ88_21720</name>
</gene>
<sequence>MPVVPAAPAWAVRTLVVSTALLALAGIGWLLFFLLLRLPLVTVTIAVALLLTAIVQPLTRWLSKGLPRALAALLSVLLLFGALVGVGFLVGFRAADQLRNLTRPLAAGIDRIRVWLIEGPLGLDPQQVTEARNALVDRIFRLAPEPTAAASMALYVLAAIVLVAFLTFFLLKDGASMWAWVLRLVPDRRRDQVDGAGRTAWTTLSLYVRGVIIVALIDAVGIGAAMLVLGVPLWPSLTLLIFLGAFVPLFGATVSGAVAVLVTLVTNGLTDAIIVLVAVLVVQQVEGNILQPIIVGRALRLHPVVILVAVTAGSMLWGLAGALLAVPLVAVAYRVLDHLRENPPARPDPAPAVPEPVSLEPAPDARVR</sequence>
<reference evidence="11" key="1">
    <citation type="submission" date="2023-05" db="EMBL/GenBank/DDBJ databases">
        <title>Draft genome of Pseudofrankia sp. BMG5.37.</title>
        <authorList>
            <person name="Gtari M."/>
            <person name="Ghodhbane F."/>
            <person name="Sbissi I."/>
        </authorList>
    </citation>
    <scope>NUCLEOTIDE SEQUENCE [LARGE SCALE GENOMIC DNA]</scope>
    <source>
        <strain evidence="11">BMG 814</strain>
    </source>
</reference>
<feature type="transmembrane region" description="Helical" evidence="9">
    <location>
        <begin position="152"/>
        <end position="171"/>
    </location>
</feature>
<feature type="compositionally biased region" description="Pro residues" evidence="8">
    <location>
        <begin position="344"/>
        <end position="354"/>
    </location>
</feature>
<dbReference type="Pfam" id="PF01594">
    <property type="entry name" value="AI-2E_transport"/>
    <property type="match status" value="1"/>
</dbReference>
<evidence type="ECO:0000256" key="8">
    <source>
        <dbReference type="SAM" id="MobiDB-lite"/>
    </source>
</evidence>
<evidence type="ECO:0000256" key="2">
    <source>
        <dbReference type="ARBA" id="ARBA00009773"/>
    </source>
</evidence>
<dbReference type="EMBL" id="JASNFN010000041">
    <property type="protein sequence ID" value="MDP5185260.1"/>
    <property type="molecule type" value="Genomic_DNA"/>
</dbReference>
<keyword evidence="5 9" id="KW-0812">Transmembrane</keyword>
<feature type="transmembrane region" description="Helical" evidence="9">
    <location>
        <begin position="38"/>
        <end position="58"/>
    </location>
</feature>
<keyword evidence="3" id="KW-0813">Transport</keyword>
<feature type="transmembrane region" description="Helical" evidence="9">
    <location>
        <begin position="206"/>
        <end position="234"/>
    </location>
</feature>
<keyword evidence="11" id="KW-1185">Reference proteome</keyword>
<keyword evidence="6 9" id="KW-1133">Transmembrane helix</keyword>
<feature type="transmembrane region" description="Helical" evidence="9">
    <location>
        <begin position="272"/>
        <end position="295"/>
    </location>
</feature>
<name>A0ABT9IJK1_9ACTN</name>
<organism evidence="10 11">
    <name type="scientific">Blastococcus carthaginiensis</name>
    <dbReference type="NCBI Taxonomy" id="3050034"/>
    <lineage>
        <taxon>Bacteria</taxon>
        <taxon>Bacillati</taxon>
        <taxon>Actinomycetota</taxon>
        <taxon>Actinomycetes</taxon>
        <taxon>Geodermatophilales</taxon>
        <taxon>Geodermatophilaceae</taxon>
        <taxon>Blastococcus</taxon>
    </lineage>
</organism>
<dbReference type="PANTHER" id="PTHR21716">
    <property type="entry name" value="TRANSMEMBRANE PROTEIN"/>
    <property type="match status" value="1"/>
</dbReference>
<comment type="subcellular location">
    <subcellularLocation>
        <location evidence="1">Cell membrane</location>
        <topology evidence="1">Multi-pass membrane protein</topology>
    </subcellularLocation>
</comment>
<evidence type="ECO:0000313" key="11">
    <source>
        <dbReference type="Proteomes" id="UP001233673"/>
    </source>
</evidence>
<feature type="region of interest" description="Disordered" evidence="8">
    <location>
        <begin position="344"/>
        <end position="368"/>
    </location>
</feature>
<dbReference type="InterPro" id="IPR002549">
    <property type="entry name" value="AI-2E-like"/>
</dbReference>
<comment type="caution">
    <text evidence="10">The sequence shown here is derived from an EMBL/GenBank/DDBJ whole genome shotgun (WGS) entry which is preliminary data.</text>
</comment>
<comment type="similarity">
    <text evidence="2">Belongs to the autoinducer-2 exporter (AI-2E) (TC 2.A.86) family.</text>
</comment>
<evidence type="ECO:0000256" key="7">
    <source>
        <dbReference type="ARBA" id="ARBA00023136"/>
    </source>
</evidence>
<feature type="transmembrane region" description="Helical" evidence="9">
    <location>
        <begin position="70"/>
        <end position="92"/>
    </location>
</feature>
<protein>
    <submittedName>
        <fullName evidence="10">AI-2E family transporter</fullName>
    </submittedName>
</protein>
<dbReference type="PANTHER" id="PTHR21716:SF53">
    <property type="entry name" value="PERMEASE PERM-RELATED"/>
    <property type="match status" value="1"/>
</dbReference>
<feature type="transmembrane region" description="Helical" evidence="9">
    <location>
        <begin position="315"/>
        <end position="336"/>
    </location>
</feature>
<keyword evidence="7 9" id="KW-0472">Membrane</keyword>
<evidence type="ECO:0000256" key="6">
    <source>
        <dbReference type="ARBA" id="ARBA00022989"/>
    </source>
</evidence>
<feature type="transmembrane region" description="Helical" evidence="9">
    <location>
        <begin position="240"/>
        <end position="265"/>
    </location>
</feature>
<evidence type="ECO:0000256" key="4">
    <source>
        <dbReference type="ARBA" id="ARBA00022475"/>
    </source>
</evidence>
<feature type="transmembrane region" description="Helical" evidence="9">
    <location>
        <begin position="12"/>
        <end position="32"/>
    </location>
</feature>
<evidence type="ECO:0000256" key="9">
    <source>
        <dbReference type="SAM" id="Phobius"/>
    </source>
</evidence>
<dbReference type="RefSeq" id="WP_306001777.1">
    <property type="nucleotide sequence ID" value="NZ_JASNFN010000041.1"/>
</dbReference>
<keyword evidence="4" id="KW-1003">Cell membrane</keyword>
<dbReference type="Proteomes" id="UP001233673">
    <property type="component" value="Unassembled WGS sequence"/>
</dbReference>
<evidence type="ECO:0000256" key="5">
    <source>
        <dbReference type="ARBA" id="ARBA00022692"/>
    </source>
</evidence>
<proteinExistence type="inferred from homology"/>
<evidence type="ECO:0000313" key="10">
    <source>
        <dbReference type="EMBL" id="MDP5185260.1"/>
    </source>
</evidence>
<evidence type="ECO:0000256" key="1">
    <source>
        <dbReference type="ARBA" id="ARBA00004651"/>
    </source>
</evidence>